<feature type="region of interest" description="Disordered" evidence="13">
    <location>
        <begin position="488"/>
        <end position="509"/>
    </location>
</feature>
<evidence type="ECO:0000256" key="11">
    <source>
        <dbReference type="PROSITE-ProRule" id="PRU10141"/>
    </source>
</evidence>
<evidence type="ECO:0000256" key="4">
    <source>
        <dbReference type="ARBA" id="ARBA00022553"/>
    </source>
</evidence>
<protein>
    <recommendedName>
        <fullName evidence="2">non-specific serine/threonine protein kinase</fullName>
        <ecNumber evidence="2">2.7.11.1</ecNumber>
    </recommendedName>
</protein>
<keyword evidence="5" id="KW-0808">Transferase</keyword>
<feature type="coiled-coil region" evidence="12">
    <location>
        <begin position="543"/>
        <end position="644"/>
    </location>
</feature>
<keyword evidence="7" id="KW-0418">Kinase</keyword>
<evidence type="ECO:0000256" key="9">
    <source>
        <dbReference type="ARBA" id="ARBA00047899"/>
    </source>
</evidence>
<dbReference type="InterPro" id="IPR011009">
    <property type="entry name" value="Kinase-like_dom_sf"/>
</dbReference>
<accession>A0A8C2EK01</accession>
<feature type="compositionally biased region" description="Basic and acidic residues" evidence="13">
    <location>
        <begin position="383"/>
        <end position="400"/>
    </location>
</feature>
<dbReference type="Ensembl" id="ENSCCRT00020045940.1">
    <property type="protein sequence ID" value="ENSCCRP00020042104.1"/>
    <property type="gene ID" value="ENSCCRG00020014425.1"/>
</dbReference>
<comment type="similarity">
    <text evidence="1">Belongs to the protein kinase superfamily. STE Ser/Thr protein kinase family. STE20 subfamily.</text>
</comment>
<dbReference type="PANTHER" id="PTHR46538:SF1">
    <property type="entry name" value="NON-SPECIFIC SERINE_THREONINE PROTEIN KINASE"/>
    <property type="match status" value="1"/>
</dbReference>
<evidence type="ECO:0000256" key="3">
    <source>
        <dbReference type="ARBA" id="ARBA00022527"/>
    </source>
</evidence>
<name>A0A8C2EK01_CYPCA</name>
<keyword evidence="12" id="KW-0175">Coiled coil</keyword>
<comment type="catalytic activity">
    <reaction evidence="9">
        <text>L-threonyl-[protein] + ATP = O-phospho-L-threonyl-[protein] + ADP + H(+)</text>
        <dbReference type="Rhea" id="RHEA:46608"/>
        <dbReference type="Rhea" id="RHEA-COMP:11060"/>
        <dbReference type="Rhea" id="RHEA-COMP:11605"/>
        <dbReference type="ChEBI" id="CHEBI:15378"/>
        <dbReference type="ChEBI" id="CHEBI:30013"/>
        <dbReference type="ChEBI" id="CHEBI:30616"/>
        <dbReference type="ChEBI" id="CHEBI:61977"/>
        <dbReference type="ChEBI" id="CHEBI:456216"/>
        <dbReference type="EC" id="2.7.11.1"/>
    </reaction>
</comment>
<organism evidence="15 16">
    <name type="scientific">Cyprinus carpio</name>
    <name type="common">Common carp</name>
    <dbReference type="NCBI Taxonomy" id="7962"/>
    <lineage>
        <taxon>Eukaryota</taxon>
        <taxon>Metazoa</taxon>
        <taxon>Chordata</taxon>
        <taxon>Craniata</taxon>
        <taxon>Vertebrata</taxon>
        <taxon>Euteleostomi</taxon>
        <taxon>Actinopterygii</taxon>
        <taxon>Neopterygii</taxon>
        <taxon>Teleostei</taxon>
        <taxon>Ostariophysi</taxon>
        <taxon>Cypriniformes</taxon>
        <taxon>Cyprinidae</taxon>
        <taxon>Cyprininae</taxon>
        <taxon>Cyprinus</taxon>
    </lineage>
</organism>
<dbReference type="GO" id="GO:0005524">
    <property type="term" value="F:ATP binding"/>
    <property type="evidence" value="ECO:0007669"/>
    <property type="project" value="UniProtKB-UniRule"/>
</dbReference>
<feature type="compositionally biased region" description="Basic and acidic residues" evidence="13">
    <location>
        <begin position="331"/>
        <end position="371"/>
    </location>
</feature>
<dbReference type="SMART" id="SM00220">
    <property type="entry name" value="S_TKc"/>
    <property type="match status" value="1"/>
</dbReference>
<evidence type="ECO:0000256" key="10">
    <source>
        <dbReference type="ARBA" id="ARBA00048679"/>
    </source>
</evidence>
<dbReference type="AlphaFoldDB" id="A0A8C2EK01"/>
<comment type="catalytic activity">
    <reaction evidence="10">
        <text>L-seryl-[protein] + ATP = O-phospho-L-seryl-[protein] + ADP + H(+)</text>
        <dbReference type="Rhea" id="RHEA:17989"/>
        <dbReference type="Rhea" id="RHEA-COMP:9863"/>
        <dbReference type="Rhea" id="RHEA-COMP:11604"/>
        <dbReference type="ChEBI" id="CHEBI:15378"/>
        <dbReference type="ChEBI" id="CHEBI:29999"/>
        <dbReference type="ChEBI" id="CHEBI:30616"/>
        <dbReference type="ChEBI" id="CHEBI:83421"/>
        <dbReference type="ChEBI" id="CHEBI:456216"/>
        <dbReference type="EC" id="2.7.11.1"/>
    </reaction>
</comment>
<evidence type="ECO:0000256" key="2">
    <source>
        <dbReference type="ARBA" id="ARBA00012513"/>
    </source>
</evidence>
<evidence type="ECO:0000256" key="7">
    <source>
        <dbReference type="ARBA" id="ARBA00022777"/>
    </source>
</evidence>
<evidence type="ECO:0000256" key="8">
    <source>
        <dbReference type="ARBA" id="ARBA00022840"/>
    </source>
</evidence>
<dbReference type="SUPFAM" id="SSF56112">
    <property type="entry name" value="Protein kinase-like (PK-like)"/>
    <property type="match status" value="1"/>
</dbReference>
<evidence type="ECO:0000313" key="15">
    <source>
        <dbReference type="Ensembl" id="ENSCCRP00020042104.1"/>
    </source>
</evidence>
<feature type="compositionally biased region" description="Acidic residues" evidence="13">
    <location>
        <begin position="316"/>
        <end position="330"/>
    </location>
</feature>
<dbReference type="InterPro" id="IPR017441">
    <property type="entry name" value="Protein_kinase_ATP_BS"/>
</dbReference>
<dbReference type="InterPro" id="IPR051585">
    <property type="entry name" value="STE20_Ser/Thr_Kinases"/>
</dbReference>
<evidence type="ECO:0000256" key="1">
    <source>
        <dbReference type="ARBA" id="ARBA00008874"/>
    </source>
</evidence>
<dbReference type="FunFam" id="3.30.200.20:FF:000120">
    <property type="entry name" value="STE20-like serine/threonine-protein kinase"/>
    <property type="match status" value="1"/>
</dbReference>
<dbReference type="Pfam" id="PF00069">
    <property type="entry name" value="Pkinase"/>
    <property type="match status" value="1"/>
</dbReference>
<feature type="region of interest" description="Disordered" evidence="13">
    <location>
        <begin position="316"/>
        <end position="476"/>
    </location>
</feature>
<feature type="compositionally biased region" description="Basic and acidic residues" evidence="13">
    <location>
        <begin position="433"/>
        <end position="449"/>
    </location>
</feature>
<feature type="binding site" evidence="11">
    <location>
        <position position="63"/>
    </location>
    <ligand>
        <name>ATP</name>
        <dbReference type="ChEBI" id="CHEBI:30616"/>
    </ligand>
</feature>
<keyword evidence="6 11" id="KW-0547">Nucleotide-binding</keyword>
<keyword evidence="3" id="KW-0723">Serine/threonine-protein kinase</keyword>
<evidence type="ECO:0000259" key="14">
    <source>
        <dbReference type="PROSITE" id="PS50011"/>
    </source>
</evidence>
<dbReference type="PANTHER" id="PTHR46538">
    <property type="entry name" value="PROTEIN KINASE DOMAIN-CONTAINING PROTEIN"/>
    <property type="match status" value="1"/>
</dbReference>
<dbReference type="PROSITE" id="PS00108">
    <property type="entry name" value="PROTEIN_KINASE_ST"/>
    <property type="match status" value="1"/>
</dbReference>
<dbReference type="GO" id="GO:0004674">
    <property type="term" value="F:protein serine/threonine kinase activity"/>
    <property type="evidence" value="ECO:0007669"/>
    <property type="project" value="UniProtKB-KW"/>
</dbReference>
<keyword evidence="8 11" id="KW-0067">ATP-binding</keyword>
<sequence>MSFFNFRKIFKLGAEKKKKQYDHVHRDTNPEEIWEIVGELGDGAFGKVFKAQNKQTGIFAAAKVIDTKTEDELEDYMVEIDILASCDHPNIVKLLDAFYYESKLWILIEFCAGGAIDAVMLELERPLTEPQIRVVCKQTLDALQYLHDNKVIHRDLKAGNILLSLDGDVKLADFGVSAKNTKTIQRRDSFIGTPYWMAPEVVMCETSKDRPYDYKADIWSLGVTLIELAQIEPPNHEMNPMRVLLKIAKADPPTLQQPSKWSPEFNDFLKHALDKNVDNRWSTAQLLQHPFVSSVTDSRPLRELIAEAKAEVTEEIEDLKEEEEEDDLEEEPLKVDENHIEDVAEPGSKEQAVEVSPKESQEPKAEEKPVEPETPADTEDQTEEQRAKPDGEKLEEKKEVVGNGELIKEVSASDISSLETPTEPDEPIPTSPLKEEESIGEKEKPELVEKPSPGKPRYVKKQDSDSGISSSADNSSIDLNLSISSFISKSKEPGTISQQDKKRQKKTLKKTRKFIVDGVEVSVTTSKIITDNDTKSEEMRFLRRQELRELRLLQKEEQRAQQQLSNKLQQQREQIYKRFEQEVTSKKRQYDTEVENMERQQKQTIERLEQEHTERLRDEAKRIKAEQEKELSKFQSTLKNRKKECDTSDYVVHVTRAQRGELSQHSFEQEFLQKQQQDLDSALKKIIQQHKHELATIERDCLNNKQQLLRAREAAMWELEERHLQEKHQLHKQQLKDQYFMQRHQLLKRHEKEMEQMHRYNQRLIEEMKNKQTQERTRLPKIQRSDAKTRMAMFKKSLRITTTGVTPELERERVKQFAAQEEKRQKNERHHQHQKHEAQMRDLQTQCDTNIRELQQLQNEKCHLLIEHETQKLKELDEEHSAELKDWREKLRPRKKALEEEFARKLQEQEMFFKMSGESACLNPSTQSRISKFYPVPSVHSTGF</sequence>
<dbReference type="InterPro" id="IPR000719">
    <property type="entry name" value="Prot_kinase_dom"/>
</dbReference>
<dbReference type="InterPro" id="IPR008271">
    <property type="entry name" value="Ser/Thr_kinase_AS"/>
</dbReference>
<dbReference type="Proteomes" id="UP000694701">
    <property type="component" value="Unplaced"/>
</dbReference>
<feature type="compositionally biased region" description="Low complexity" evidence="13">
    <location>
        <begin position="465"/>
        <end position="476"/>
    </location>
</feature>
<evidence type="ECO:0000256" key="13">
    <source>
        <dbReference type="SAM" id="MobiDB-lite"/>
    </source>
</evidence>
<evidence type="ECO:0000256" key="5">
    <source>
        <dbReference type="ARBA" id="ARBA00022679"/>
    </source>
</evidence>
<dbReference type="InterPro" id="IPR022165">
    <property type="entry name" value="PKK"/>
</dbReference>
<feature type="coiled-coil region" evidence="12">
    <location>
        <begin position="743"/>
        <end position="774"/>
    </location>
</feature>
<dbReference type="EC" id="2.7.11.1" evidence="2"/>
<keyword evidence="4" id="KW-0597">Phosphoprotein</keyword>
<dbReference type="Gene3D" id="1.10.510.10">
    <property type="entry name" value="Transferase(Phosphotransferase) domain 1"/>
    <property type="match status" value="1"/>
</dbReference>
<dbReference type="PROSITE" id="PS00107">
    <property type="entry name" value="PROTEIN_KINASE_ATP"/>
    <property type="match status" value="1"/>
</dbReference>
<evidence type="ECO:0000256" key="6">
    <source>
        <dbReference type="ARBA" id="ARBA00022741"/>
    </source>
</evidence>
<dbReference type="FunFam" id="1.10.510.10:FF:000081">
    <property type="entry name" value="STE20-like serine/threonine-protein kinase"/>
    <property type="match status" value="1"/>
</dbReference>
<proteinExistence type="inferred from homology"/>
<evidence type="ECO:0000256" key="12">
    <source>
        <dbReference type="SAM" id="Coils"/>
    </source>
</evidence>
<reference evidence="15" key="1">
    <citation type="submission" date="2025-08" db="UniProtKB">
        <authorList>
            <consortium name="Ensembl"/>
        </authorList>
    </citation>
    <scope>IDENTIFICATION</scope>
</reference>
<feature type="domain" description="Protein kinase" evidence="14">
    <location>
        <begin position="34"/>
        <end position="292"/>
    </location>
</feature>
<evidence type="ECO:0000313" key="16">
    <source>
        <dbReference type="Proteomes" id="UP000694701"/>
    </source>
</evidence>
<dbReference type="PROSITE" id="PS50011">
    <property type="entry name" value="PROTEIN_KINASE_DOM"/>
    <property type="match status" value="1"/>
</dbReference>
<feature type="region of interest" description="Disordered" evidence="13">
    <location>
        <begin position="817"/>
        <end position="841"/>
    </location>
</feature>
<dbReference type="Gene3D" id="3.30.200.20">
    <property type="entry name" value="Phosphorylase Kinase, domain 1"/>
    <property type="match status" value="1"/>
</dbReference>
<dbReference type="Pfam" id="PF12474">
    <property type="entry name" value="PKK"/>
    <property type="match status" value="2"/>
</dbReference>